<dbReference type="OrthoDB" id="7540217at2759"/>
<name>A0A0R3STU9_HYMDI</name>
<dbReference type="WBParaSite" id="HDID_0000886201-mRNA-1">
    <property type="protein sequence ID" value="HDID_0000886201-mRNA-1"/>
    <property type="gene ID" value="HDID_0000886201"/>
</dbReference>
<protein>
    <submittedName>
        <fullName evidence="1 3">Uncharacterized protein</fullName>
    </submittedName>
</protein>
<reference evidence="1 2" key="2">
    <citation type="submission" date="2018-11" db="EMBL/GenBank/DDBJ databases">
        <authorList>
            <consortium name="Pathogen Informatics"/>
        </authorList>
    </citation>
    <scope>NUCLEOTIDE SEQUENCE [LARGE SCALE GENOMIC DNA]</scope>
</reference>
<sequence>MIGGYVRPDPTEVPTVHAKFPPTVMLFGVVSSERHIMIQFFPQDLRVSADVYVETLQIIVKTQCLPTRFGSIP</sequence>
<accession>A0A0R3STU9</accession>
<dbReference type="AlphaFoldDB" id="A0A0R3STU9"/>
<dbReference type="EMBL" id="UYSG01011156">
    <property type="protein sequence ID" value="VDL61178.1"/>
    <property type="molecule type" value="Genomic_DNA"/>
</dbReference>
<dbReference type="Proteomes" id="UP000274504">
    <property type="component" value="Unassembled WGS sequence"/>
</dbReference>
<evidence type="ECO:0000313" key="3">
    <source>
        <dbReference type="WBParaSite" id="HDID_0000886201-mRNA-1"/>
    </source>
</evidence>
<reference evidence="3" key="1">
    <citation type="submission" date="2017-02" db="UniProtKB">
        <authorList>
            <consortium name="WormBaseParasite"/>
        </authorList>
    </citation>
    <scope>IDENTIFICATION</scope>
</reference>
<evidence type="ECO:0000313" key="2">
    <source>
        <dbReference type="Proteomes" id="UP000274504"/>
    </source>
</evidence>
<gene>
    <name evidence="1" type="ORF">HDID_LOCUS8860</name>
</gene>
<evidence type="ECO:0000313" key="1">
    <source>
        <dbReference type="EMBL" id="VDL61178.1"/>
    </source>
</evidence>
<proteinExistence type="predicted"/>
<organism evidence="3">
    <name type="scientific">Hymenolepis diminuta</name>
    <name type="common">Rat tapeworm</name>
    <dbReference type="NCBI Taxonomy" id="6216"/>
    <lineage>
        <taxon>Eukaryota</taxon>
        <taxon>Metazoa</taxon>
        <taxon>Spiralia</taxon>
        <taxon>Lophotrochozoa</taxon>
        <taxon>Platyhelminthes</taxon>
        <taxon>Cestoda</taxon>
        <taxon>Eucestoda</taxon>
        <taxon>Cyclophyllidea</taxon>
        <taxon>Hymenolepididae</taxon>
        <taxon>Hymenolepis</taxon>
    </lineage>
</organism>